<reference evidence="1 2" key="1">
    <citation type="journal article" date="2021" name="Elife">
        <title>Chloroplast acquisition without the gene transfer in kleptoplastic sea slugs, Plakobranchus ocellatus.</title>
        <authorList>
            <person name="Maeda T."/>
            <person name="Takahashi S."/>
            <person name="Yoshida T."/>
            <person name="Shimamura S."/>
            <person name="Takaki Y."/>
            <person name="Nagai Y."/>
            <person name="Toyoda A."/>
            <person name="Suzuki Y."/>
            <person name="Arimoto A."/>
            <person name="Ishii H."/>
            <person name="Satoh N."/>
            <person name="Nishiyama T."/>
            <person name="Hasebe M."/>
            <person name="Maruyama T."/>
            <person name="Minagawa J."/>
            <person name="Obokata J."/>
            <person name="Shigenobu S."/>
        </authorList>
    </citation>
    <scope>NUCLEOTIDE SEQUENCE [LARGE SCALE GENOMIC DNA]</scope>
</reference>
<keyword evidence="2" id="KW-1185">Reference proteome</keyword>
<organism evidence="1 2">
    <name type="scientific">Plakobranchus ocellatus</name>
    <dbReference type="NCBI Taxonomy" id="259542"/>
    <lineage>
        <taxon>Eukaryota</taxon>
        <taxon>Metazoa</taxon>
        <taxon>Spiralia</taxon>
        <taxon>Lophotrochozoa</taxon>
        <taxon>Mollusca</taxon>
        <taxon>Gastropoda</taxon>
        <taxon>Heterobranchia</taxon>
        <taxon>Euthyneura</taxon>
        <taxon>Panpulmonata</taxon>
        <taxon>Sacoglossa</taxon>
        <taxon>Placobranchoidea</taxon>
        <taxon>Plakobranchidae</taxon>
        <taxon>Plakobranchus</taxon>
    </lineage>
</organism>
<accession>A0AAV3YWC9</accession>
<dbReference type="AlphaFoldDB" id="A0AAV3YWC9"/>
<evidence type="ECO:0000313" key="2">
    <source>
        <dbReference type="Proteomes" id="UP000735302"/>
    </source>
</evidence>
<name>A0AAV3YWC9_9GAST</name>
<sequence length="177" mass="19884">MSHFSLVCPTSPRSVQFSSDLSHFSPQGHSAIIFCTVRIWEHYFSVRVVKRLVELLGSTGPHLWSLLLFDLLELLPLATICRHSPSIVPEGFESRRDYVDASTEDHTQPEILLRPSSVLLLVPAKIVYSGTVALTNKEGDPFLMGCSRASRFSADTRLIGNRHILRHITSGNLLYRK</sequence>
<dbReference type="EMBL" id="BLXT01001607">
    <property type="protein sequence ID" value="GFN86837.1"/>
    <property type="molecule type" value="Genomic_DNA"/>
</dbReference>
<evidence type="ECO:0000313" key="1">
    <source>
        <dbReference type="EMBL" id="GFN86837.1"/>
    </source>
</evidence>
<proteinExistence type="predicted"/>
<comment type="caution">
    <text evidence="1">The sequence shown here is derived from an EMBL/GenBank/DDBJ whole genome shotgun (WGS) entry which is preliminary data.</text>
</comment>
<dbReference type="Proteomes" id="UP000735302">
    <property type="component" value="Unassembled WGS sequence"/>
</dbReference>
<gene>
    <name evidence="1" type="ORF">PoB_001334300</name>
</gene>
<protein>
    <submittedName>
        <fullName evidence="1">Uncharacterized protein</fullName>
    </submittedName>
</protein>